<proteinExistence type="predicted"/>
<evidence type="ECO:0000256" key="1">
    <source>
        <dbReference type="SAM" id="MobiDB-lite"/>
    </source>
</evidence>
<protein>
    <submittedName>
        <fullName evidence="2">CRISPR-associated protein Cas8</fullName>
    </submittedName>
</protein>
<feature type="region of interest" description="Disordered" evidence="1">
    <location>
        <begin position="619"/>
        <end position="641"/>
    </location>
</feature>
<evidence type="ECO:0000313" key="2">
    <source>
        <dbReference type="EMBL" id="KJD43092.1"/>
    </source>
</evidence>
<feature type="compositionally biased region" description="Acidic residues" evidence="1">
    <location>
        <begin position="626"/>
        <end position="641"/>
    </location>
</feature>
<organism evidence="2 3">
    <name type="scientific">Paenibacillus terrae</name>
    <dbReference type="NCBI Taxonomy" id="159743"/>
    <lineage>
        <taxon>Bacteria</taxon>
        <taxon>Bacillati</taxon>
        <taxon>Bacillota</taxon>
        <taxon>Bacilli</taxon>
        <taxon>Bacillales</taxon>
        <taxon>Paenibacillaceae</taxon>
        <taxon>Paenibacillus</taxon>
    </lineage>
</organism>
<dbReference type="PATRIC" id="fig|159743.3.peg.5446"/>
<dbReference type="Proteomes" id="UP000032534">
    <property type="component" value="Unassembled WGS sequence"/>
</dbReference>
<dbReference type="EMBL" id="JTHP01000068">
    <property type="protein sequence ID" value="KJD43092.1"/>
    <property type="molecule type" value="Genomic_DNA"/>
</dbReference>
<gene>
    <name evidence="2" type="ORF">QD47_24605</name>
</gene>
<dbReference type="InterPro" id="IPR010144">
    <property type="entry name" value="CRISPR-assoc_prot_Csd1-typ"/>
</dbReference>
<name>A0A0D7WZA7_9BACL</name>
<evidence type="ECO:0000313" key="3">
    <source>
        <dbReference type="Proteomes" id="UP000032534"/>
    </source>
</evidence>
<reference evidence="2 3" key="1">
    <citation type="submission" date="2014-11" db="EMBL/GenBank/DDBJ databases">
        <title>Draft Genome Sequences of Paenibacillus polymyxa NRRL B-30509 and Paenibacillus terrae NRRL B-30644, Strains from a Poultry Environment that Produce Tridecaptin A and Paenicidins.</title>
        <authorList>
            <person name="van Belkum M.J."/>
            <person name="Lohans C.T."/>
            <person name="Vederas J.C."/>
        </authorList>
    </citation>
    <scope>NUCLEOTIDE SEQUENCE [LARGE SCALE GENOMIC DNA]</scope>
    <source>
        <strain evidence="2 3">NRRL B-30644</strain>
    </source>
</reference>
<dbReference type="RefSeq" id="WP_044648588.1">
    <property type="nucleotide sequence ID" value="NZ_JTHP01000068.1"/>
</dbReference>
<keyword evidence="3" id="KW-1185">Reference proteome</keyword>
<dbReference type="NCBIfam" id="TIGR01863">
    <property type="entry name" value="cas_Csd1"/>
    <property type="match status" value="1"/>
</dbReference>
<dbReference type="Pfam" id="PF09709">
    <property type="entry name" value="Cas_Csd1"/>
    <property type="match status" value="1"/>
</dbReference>
<comment type="caution">
    <text evidence="2">The sequence shown here is derived from an EMBL/GenBank/DDBJ whole genome shotgun (WGS) entry which is preliminary data.</text>
</comment>
<dbReference type="CDD" id="cd09757">
    <property type="entry name" value="Cas8c_I-C"/>
    <property type="match status" value="1"/>
</dbReference>
<dbReference type="OrthoDB" id="5389988at2"/>
<accession>A0A0D7WZA7</accession>
<sequence>MNWLANLYKTYENHTNAVGQFEKKKNNREYALIPVSHTTQSAHIEVNLDREGNYLSAKVIDKNEGSTIIPCTEASASRTSAPVPYPLFDKLVYVAGDFVQYCGEVKGTPHTDYMKQLRSWCESPYGHSKVKCVHEYLAKGTLITDLIRDKVLWIDAQGKLIEKWTAALEAERGEKPDIFKVIVSDQSAAFIRFAVQVPGEVESRLWRDPSVQQSFIQFYEMSLKEKDLCYVSGELLPYADKHTSRIRNSADKSKLISANDSDGFTYRGRFRSSRNAATVSYEVSQKAHNALKWLIERQGITVDGRVFLVWGLESLDMPDPLGDTFSLYQDEDEEPTGGDSTHKEFANQVRRAIGGYRYDGDYASNVIIMVLDAATPGRLAMVYYRDLNKEMFLDRLQAWHETCYWQHRYRKSADNKNITFIGAPATRDIAFAAYGPRANDKIVKGLIERMLPCIIDGRKIPLDIVRSAVIRASNPVGLDEWEWEKTLGITCALVNKTFEREGFEVALNTENKDRSYLFGRMLAIADVLERRALGREEKRATNAVRYMNAFAQRPSRTWMIIQSNIQPYQARMGTDAGYYNRLLDEVGAQLEAENFTDKPLSGLYLLGFYSQRNDLYTSKKDKEIGTDTEQDQENNEQGEII</sequence>
<dbReference type="AlphaFoldDB" id="A0A0D7WZA7"/>